<sequence length="410" mass="45944">MYYLVKHTRCIWTRVFFFPCAWTSLWFLYQSFGGLGDYFTLSTALVNWPEIAQATSFAGRPILDFFVALFATTLLELPNYPIYLLSSSEKDQHQPLLEESAAEDGDIEGQHVYKKTCMAFLKHPVTLYVALMTIIYTYGGACTNISTGSFYQVTYPKYIPKNQPVGCVVGGGSALPELITDYDFWFNKSTKLINAGAKLVLWSELVVVAKDKEEEAQLLQRAKTFAIENQVYITITYGLLAPVEQNKLVLITKEGDVAIDYNKAHPVPMVETQPPGEPIIQFVDTEDFGRIGAAICYDYNFPSFIRQASPVGTYHAQTNSIRAVENGFTLFRCASQGLSGIFESTMNGVFSQRVASLNAESYLFYLPIQKRVATLYGYIGDTFSYLVSLCALSIIILTIRNKCKLNNISI</sequence>
<dbReference type="OMA" id="WTWGPIG"/>
<dbReference type="STRING" id="246409.I1BJD3"/>
<evidence type="ECO:0000256" key="1">
    <source>
        <dbReference type="ARBA" id="ARBA00004651"/>
    </source>
</evidence>
<evidence type="ECO:0000256" key="7">
    <source>
        <dbReference type="ARBA" id="ARBA00023315"/>
    </source>
</evidence>
<accession>I1BJD3</accession>
<evidence type="ECO:0000256" key="2">
    <source>
        <dbReference type="ARBA" id="ARBA00022475"/>
    </source>
</evidence>
<keyword evidence="5 8" id="KW-1133">Transmembrane helix</keyword>
<evidence type="ECO:0000256" key="4">
    <source>
        <dbReference type="ARBA" id="ARBA00022692"/>
    </source>
</evidence>
<evidence type="ECO:0000313" key="11">
    <source>
        <dbReference type="Proteomes" id="UP000009138"/>
    </source>
</evidence>
<dbReference type="RefSeq" id="XP_067511709.1">
    <property type="nucleotide sequence ID" value="XM_067655608.1"/>
</dbReference>
<protein>
    <recommendedName>
        <fullName evidence="9">CN hydrolase domain-containing protein</fullName>
    </recommendedName>
</protein>
<dbReference type="InterPro" id="IPR004563">
    <property type="entry name" value="Apolipo_AcylTrfase"/>
</dbReference>
<reference evidence="10 11" key="1">
    <citation type="journal article" date="2009" name="PLoS Genet.">
        <title>Genomic analysis of the basal lineage fungus Rhizopus oryzae reveals a whole-genome duplication.</title>
        <authorList>
            <person name="Ma L.-J."/>
            <person name="Ibrahim A.S."/>
            <person name="Skory C."/>
            <person name="Grabherr M.G."/>
            <person name="Burger G."/>
            <person name="Butler M."/>
            <person name="Elias M."/>
            <person name="Idnurm A."/>
            <person name="Lang B.F."/>
            <person name="Sone T."/>
            <person name="Abe A."/>
            <person name="Calvo S.E."/>
            <person name="Corrochano L.M."/>
            <person name="Engels R."/>
            <person name="Fu J."/>
            <person name="Hansberg W."/>
            <person name="Kim J.-M."/>
            <person name="Kodira C.D."/>
            <person name="Koehrsen M.J."/>
            <person name="Liu B."/>
            <person name="Miranda-Saavedra D."/>
            <person name="O'Leary S."/>
            <person name="Ortiz-Castellanos L."/>
            <person name="Poulter R."/>
            <person name="Rodriguez-Romero J."/>
            <person name="Ruiz-Herrera J."/>
            <person name="Shen Y.-Q."/>
            <person name="Zeng Q."/>
            <person name="Galagan J."/>
            <person name="Birren B.W."/>
            <person name="Cuomo C.A."/>
            <person name="Wickes B.L."/>
        </authorList>
    </citation>
    <scope>NUCLEOTIDE SEQUENCE [LARGE SCALE GENOMIC DNA]</scope>
    <source>
        <strain evidence="11">RA 99-880 / ATCC MYA-4621 / FGSC 9543 / NRRL 43880</strain>
    </source>
</reference>
<dbReference type="PANTHER" id="PTHR38686">
    <property type="entry name" value="APOLIPOPROTEIN N-ACYLTRANSFERASE"/>
    <property type="match status" value="1"/>
</dbReference>
<name>I1BJD3_RHIO9</name>
<dbReference type="GeneID" id="93607989"/>
<dbReference type="InterPro" id="IPR003010">
    <property type="entry name" value="C-N_Hydrolase"/>
</dbReference>
<keyword evidence="3" id="KW-0808">Transferase</keyword>
<dbReference type="Proteomes" id="UP000009138">
    <property type="component" value="Unassembled WGS sequence"/>
</dbReference>
<dbReference type="PANTHER" id="PTHR38686:SF1">
    <property type="entry name" value="APOLIPOPROTEIN N-ACYLTRANSFERASE"/>
    <property type="match status" value="1"/>
</dbReference>
<keyword evidence="2" id="KW-1003">Cell membrane</keyword>
<dbReference type="GO" id="GO:0016410">
    <property type="term" value="F:N-acyltransferase activity"/>
    <property type="evidence" value="ECO:0007669"/>
    <property type="project" value="InterPro"/>
</dbReference>
<keyword evidence="7" id="KW-0012">Acyltransferase</keyword>
<dbReference type="InParanoid" id="I1BJD3"/>
<dbReference type="AlphaFoldDB" id="I1BJD3"/>
<dbReference type="SUPFAM" id="SSF56317">
    <property type="entry name" value="Carbon-nitrogen hydrolase"/>
    <property type="match status" value="1"/>
</dbReference>
<dbReference type="PROSITE" id="PS50263">
    <property type="entry name" value="CN_HYDROLASE"/>
    <property type="match status" value="1"/>
</dbReference>
<dbReference type="GO" id="GO:0005886">
    <property type="term" value="C:plasma membrane"/>
    <property type="evidence" value="ECO:0007669"/>
    <property type="project" value="UniProtKB-SubCell"/>
</dbReference>
<gene>
    <name evidence="10" type="ORF">RO3G_01017</name>
</gene>
<evidence type="ECO:0000259" key="9">
    <source>
        <dbReference type="PROSITE" id="PS50263"/>
    </source>
</evidence>
<dbReference type="VEuPathDB" id="FungiDB:RO3G_01017"/>
<evidence type="ECO:0000256" key="8">
    <source>
        <dbReference type="SAM" id="Phobius"/>
    </source>
</evidence>
<dbReference type="eggNOG" id="ENOG502T91P">
    <property type="taxonomic scope" value="Eukaryota"/>
</dbReference>
<keyword evidence="4 8" id="KW-0812">Transmembrane</keyword>
<feature type="transmembrane region" description="Helical" evidence="8">
    <location>
        <begin position="375"/>
        <end position="399"/>
    </location>
</feature>
<proteinExistence type="predicted"/>
<organism evidence="10 11">
    <name type="scientific">Rhizopus delemar (strain RA 99-880 / ATCC MYA-4621 / FGSC 9543 / NRRL 43880)</name>
    <name type="common">Mucormycosis agent</name>
    <name type="synonym">Rhizopus arrhizus var. delemar</name>
    <dbReference type="NCBI Taxonomy" id="246409"/>
    <lineage>
        <taxon>Eukaryota</taxon>
        <taxon>Fungi</taxon>
        <taxon>Fungi incertae sedis</taxon>
        <taxon>Mucoromycota</taxon>
        <taxon>Mucoromycotina</taxon>
        <taxon>Mucoromycetes</taxon>
        <taxon>Mucorales</taxon>
        <taxon>Mucorineae</taxon>
        <taxon>Rhizopodaceae</taxon>
        <taxon>Rhizopus</taxon>
    </lineage>
</organism>
<dbReference type="Pfam" id="PF00795">
    <property type="entry name" value="CN_hydrolase"/>
    <property type="match status" value="1"/>
</dbReference>
<evidence type="ECO:0000313" key="10">
    <source>
        <dbReference type="EMBL" id="EIE76313.1"/>
    </source>
</evidence>
<feature type="domain" description="CN hydrolase" evidence="9">
    <location>
        <begin position="169"/>
        <end position="377"/>
    </location>
</feature>
<evidence type="ECO:0000256" key="5">
    <source>
        <dbReference type="ARBA" id="ARBA00022989"/>
    </source>
</evidence>
<comment type="subcellular location">
    <subcellularLocation>
        <location evidence="1">Cell membrane</location>
        <topology evidence="1">Multi-pass membrane protein</topology>
    </subcellularLocation>
</comment>
<feature type="transmembrane region" description="Helical" evidence="8">
    <location>
        <begin position="12"/>
        <end position="29"/>
    </location>
</feature>
<dbReference type="EMBL" id="CH476732">
    <property type="protein sequence ID" value="EIE76313.1"/>
    <property type="molecule type" value="Genomic_DNA"/>
</dbReference>
<evidence type="ECO:0000256" key="6">
    <source>
        <dbReference type="ARBA" id="ARBA00023136"/>
    </source>
</evidence>
<dbReference type="GO" id="GO:0042158">
    <property type="term" value="P:lipoprotein biosynthetic process"/>
    <property type="evidence" value="ECO:0007669"/>
    <property type="project" value="InterPro"/>
</dbReference>
<dbReference type="InterPro" id="IPR036526">
    <property type="entry name" value="C-N_Hydrolase_sf"/>
</dbReference>
<dbReference type="Gene3D" id="3.60.110.10">
    <property type="entry name" value="Carbon-nitrogen hydrolase"/>
    <property type="match status" value="1"/>
</dbReference>
<evidence type="ECO:0000256" key="3">
    <source>
        <dbReference type="ARBA" id="ARBA00022679"/>
    </source>
</evidence>
<keyword evidence="6 8" id="KW-0472">Membrane</keyword>
<keyword evidence="11" id="KW-1185">Reference proteome</keyword>
<dbReference type="OrthoDB" id="2626014at2759"/>